<accession>A0A1F4Y4I4</accession>
<protein>
    <recommendedName>
        <fullName evidence="4">Transglycosylase SLT domain-containing protein</fullName>
    </recommendedName>
</protein>
<keyword evidence="1" id="KW-0732">Signal</keyword>
<evidence type="ECO:0000313" key="3">
    <source>
        <dbReference type="Proteomes" id="UP000176568"/>
    </source>
</evidence>
<gene>
    <name evidence="2" type="ORF">A2419_02475</name>
</gene>
<proteinExistence type="predicted"/>
<feature type="signal peptide" evidence="1">
    <location>
        <begin position="1"/>
        <end position="22"/>
    </location>
</feature>
<evidence type="ECO:0000256" key="1">
    <source>
        <dbReference type="SAM" id="SignalP"/>
    </source>
</evidence>
<name>A0A1F4Y4I4_9BACT</name>
<reference evidence="2 3" key="1">
    <citation type="journal article" date="2016" name="Nat. Commun.">
        <title>Thousands of microbial genomes shed light on interconnected biogeochemical processes in an aquifer system.</title>
        <authorList>
            <person name="Anantharaman K."/>
            <person name="Brown C.T."/>
            <person name="Hug L.A."/>
            <person name="Sharon I."/>
            <person name="Castelle C.J."/>
            <person name="Probst A.J."/>
            <person name="Thomas B.C."/>
            <person name="Singh A."/>
            <person name="Wilkins M.J."/>
            <person name="Karaoz U."/>
            <person name="Brodie E.L."/>
            <person name="Williams K.H."/>
            <person name="Hubbard S.S."/>
            <person name="Banfield J.F."/>
        </authorList>
    </citation>
    <scope>NUCLEOTIDE SEQUENCE [LARGE SCALE GENOMIC DNA]</scope>
</reference>
<sequence>MPFALGLALALSSALGATPASTTPSVVPTLGIAPQAQTIRDQVAEYFYDIPVMVDIAKCESHFRQFNKNGEVYRGKLNDRDVGVMQVNEDYHLGASEKLGIDIYSLEGNMEYARYLYEREGTTPWNSSKPCWGNTQSAKLLASAGK</sequence>
<dbReference type="InterPro" id="IPR023346">
    <property type="entry name" value="Lysozyme-like_dom_sf"/>
</dbReference>
<comment type="caution">
    <text evidence="2">The sequence shown here is derived from an EMBL/GenBank/DDBJ whole genome shotgun (WGS) entry which is preliminary data.</text>
</comment>
<evidence type="ECO:0008006" key="4">
    <source>
        <dbReference type="Google" id="ProtNLM"/>
    </source>
</evidence>
<feature type="chain" id="PRO_5009515550" description="Transglycosylase SLT domain-containing protein" evidence="1">
    <location>
        <begin position="23"/>
        <end position="146"/>
    </location>
</feature>
<dbReference type="AlphaFoldDB" id="A0A1F4Y4I4"/>
<dbReference type="Proteomes" id="UP000176568">
    <property type="component" value="Unassembled WGS sequence"/>
</dbReference>
<dbReference type="SUPFAM" id="SSF53955">
    <property type="entry name" value="Lysozyme-like"/>
    <property type="match status" value="1"/>
</dbReference>
<evidence type="ECO:0000313" key="2">
    <source>
        <dbReference type="EMBL" id="OGC88870.1"/>
    </source>
</evidence>
<organism evidence="2 3">
    <name type="scientific">Candidatus Adlerbacteria bacterium RIFOXYC1_FULL_48_26</name>
    <dbReference type="NCBI Taxonomy" id="1797247"/>
    <lineage>
        <taxon>Bacteria</taxon>
        <taxon>Candidatus Adleribacteriota</taxon>
    </lineage>
</organism>
<dbReference type="EMBL" id="MEXB01000002">
    <property type="protein sequence ID" value="OGC88870.1"/>
    <property type="molecule type" value="Genomic_DNA"/>
</dbReference>